<sequence>MVTHTLEICQRGKLNTLPFSKLTTLLFTDYPHSIESTREGSEVASHLKLCLLKPPLQPMEGVRQVSCPIWAMLRLAMTEAHSCQMERRWPNWSKYCCFQRTGEIWAPF</sequence>
<proteinExistence type="predicted"/>
<dbReference type="Proteomes" id="UP001314169">
    <property type="component" value="Chromosome 3"/>
</dbReference>
<organism evidence="1 2">
    <name type="scientific">Pipistrellus nathusii</name>
    <name type="common">Nathusius' pipistrelle</name>
    <dbReference type="NCBI Taxonomy" id="59473"/>
    <lineage>
        <taxon>Eukaryota</taxon>
        <taxon>Metazoa</taxon>
        <taxon>Chordata</taxon>
        <taxon>Craniata</taxon>
        <taxon>Vertebrata</taxon>
        <taxon>Euteleostomi</taxon>
        <taxon>Mammalia</taxon>
        <taxon>Eutheria</taxon>
        <taxon>Laurasiatheria</taxon>
        <taxon>Chiroptera</taxon>
        <taxon>Yangochiroptera</taxon>
        <taxon>Vespertilionidae</taxon>
        <taxon>Pipistrellus</taxon>
    </lineage>
</organism>
<gene>
    <name evidence="1" type="ORF">MPIPNATIZW_LOCUS11257</name>
</gene>
<evidence type="ECO:0000313" key="2">
    <source>
        <dbReference type="Proteomes" id="UP001314169"/>
    </source>
</evidence>
<reference evidence="1" key="1">
    <citation type="submission" date="2023-12" db="EMBL/GenBank/DDBJ databases">
        <authorList>
            <person name="Brown T."/>
        </authorList>
    </citation>
    <scope>NUCLEOTIDE SEQUENCE</scope>
</reference>
<dbReference type="EMBL" id="OY882860">
    <property type="protein sequence ID" value="CAK6442951.1"/>
    <property type="molecule type" value="Genomic_DNA"/>
</dbReference>
<accession>A0ABN9ZXJ2</accession>
<evidence type="ECO:0000313" key="1">
    <source>
        <dbReference type="EMBL" id="CAK6442951.1"/>
    </source>
</evidence>
<name>A0ABN9ZXJ2_PIPNA</name>
<keyword evidence="2" id="KW-1185">Reference proteome</keyword>
<protein>
    <submittedName>
        <fullName evidence="1">Uncharacterized protein</fullName>
    </submittedName>
</protein>